<dbReference type="PANTHER" id="PTHR14218:SF19">
    <property type="entry name" value="SERINE PROTEASE AORO, PUTATIVE (AFU_ORTHOLOGUE AFUA_6G10250)-RELATED"/>
    <property type="match status" value="1"/>
</dbReference>
<dbReference type="SMART" id="SM00944">
    <property type="entry name" value="Pro-kuma_activ"/>
    <property type="match status" value="1"/>
</dbReference>
<sequence>MVRLLAALASTAVILLCDASPAPSTHAVHEKRDVTHSRWMKRDRIDPTIKLPMRVGLSQSNLDRGMDYVMDVSHPASPNYGKHWTAKQVADAFAPSEETVESVRNWLVSSGISRDRIAHSDNQGWFAFNASVHEVEDLLQTQYHRYEDSETGHSVPACEVYHVPKTVQRHVDYITPGVGLRAPNRPAHGKSKRMKRDGSARHDPIKMAKMPVRVDYGNVSTCDVAITPACIRALYNVPLPPKTAQPGNSIGIFEDGDFYTQEDLNLFFANFTPYIPQGTHPTLDSIDGAVAPVPVTEAGGESDLDFELSFPIVYPTNVTLFQTDDINYSNGNLSTVGIYNDWLDAIDGSYCNYTAFGETGNDPVLDPTYPDPLPGGYKGQLECGVYQPTNVLSASYSSQEYDKPEYYQRRQCNEFMKLALQGHSIFFSSGDTGVAGRPANPRPNGCLGSDNTIFNPRYPDSCPYITVVGATKVYPGKTVFDPESAANDPAGQPYSSAYSTGGGFSNIYSPPPWQQSAISTYFTDHNPPYPYYSGNDSLGANGGLYNRSGRGYPDVSANGDNIAVYVGGQPGLSGGTSASTPIFASIVTRINNERLAAGKGPVGFISPVLYAHPEVLNDIKNGSNPGCNTDGFQAVEGWDPLTGLGTPNYEKMLDLFLSLP</sequence>
<feature type="binding site" evidence="8">
    <location>
        <position position="637"/>
    </location>
    <ligand>
        <name>Ca(2+)</name>
        <dbReference type="ChEBI" id="CHEBI:29108"/>
    </ligand>
</feature>
<dbReference type="SUPFAM" id="SSF54897">
    <property type="entry name" value="Protease propeptides/inhibitors"/>
    <property type="match status" value="1"/>
</dbReference>
<dbReference type="InterPro" id="IPR050819">
    <property type="entry name" value="Tripeptidyl-peptidase_I"/>
</dbReference>
<dbReference type="EMBL" id="ML991773">
    <property type="protein sequence ID" value="KAF2239387.1"/>
    <property type="molecule type" value="Genomic_DNA"/>
</dbReference>
<dbReference type="PROSITE" id="PS51695">
    <property type="entry name" value="SEDOLISIN"/>
    <property type="match status" value="1"/>
</dbReference>
<dbReference type="InterPro" id="IPR036852">
    <property type="entry name" value="Peptidase_S8/S53_dom_sf"/>
</dbReference>
<keyword evidence="4 8" id="KW-0378">Hydrolase</keyword>
<evidence type="ECO:0000256" key="6">
    <source>
        <dbReference type="ARBA" id="ARBA00022837"/>
    </source>
</evidence>
<evidence type="ECO:0000256" key="9">
    <source>
        <dbReference type="SAM" id="MobiDB-lite"/>
    </source>
</evidence>
<evidence type="ECO:0000256" key="1">
    <source>
        <dbReference type="ARBA" id="ARBA00004239"/>
    </source>
</evidence>
<gene>
    <name evidence="12" type="ORF">EV356DRAFT_523990</name>
</gene>
<evidence type="ECO:0000259" key="11">
    <source>
        <dbReference type="PROSITE" id="PS51695"/>
    </source>
</evidence>
<keyword evidence="7" id="KW-0865">Zymogen</keyword>
<dbReference type="InterPro" id="IPR030400">
    <property type="entry name" value="Sedolisin_dom"/>
</dbReference>
<dbReference type="GO" id="GO:0046872">
    <property type="term" value="F:metal ion binding"/>
    <property type="evidence" value="ECO:0007669"/>
    <property type="project" value="UniProtKB-UniRule"/>
</dbReference>
<keyword evidence="10" id="KW-0732">Signal</keyword>
<evidence type="ECO:0000256" key="4">
    <source>
        <dbReference type="ARBA" id="ARBA00022801"/>
    </source>
</evidence>
<dbReference type="CDD" id="cd04056">
    <property type="entry name" value="Peptidases_S53"/>
    <property type="match status" value="1"/>
</dbReference>
<feature type="chain" id="PRO_5025416546" evidence="10">
    <location>
        <begin position="20"/>
        <end position="660"/>
    </location>
</feature>
<evidence type="ECO:0000256" key="7">
    <source>
        <dbReference type="ARBA" id="ARBA00023145"/>
    </source>
</evidence>
<keyword evidence="13" id="KW-1185">Reference proteome</keyword>
<dbReference type="Gene3D" id="3.40.50.200">
    <property type="entry name" value="Peptidase S8/S53 domain"/>
    <property type="match status" value="1"/>
</dbReference>
<feature type="domain" description="Peptidase S53" evidence="11">
    <location>
        <begin position="225"/>
        <end position="659"/>
    </location>
</feature>
<keyword evidence="5 8" id="KW-0720">Serine protease</keyword>
<feature type="signal peptide" evidence="10">
    <location>
        <begin position="1"/>
        <end position="19"/>
    </location>
</feature>
<feature type="region of interest" description="Disordered" evidence="9">
    <location>
        <begin position="178"/>
        <end position="200"/>
    </location>
</feature>
<proteinExistence type="predicted"/>
<dbReference type="InterPro" id="IPR015366">
    <property type="entry name" value="S53_propep"/>
</dbReference>
<reference evidence="12" key="1">
    <citation type="journal article" date="2020" name="Stud. Mycol.">
        <title>101 Dothideomycetes genomes: a test case for predicting lifestyles and emergence of pathogens.</title>
        <authorList>
            <person name="Haridas S."/>
            <person name="Albert R."/>
            <person name="Binder M."/>
            <person name="Bloem J."/>
            <person name="Labutti K."/>
            <person name="Salamov A."/>
            <person name="Andreopoulos B."/>
            <person name="Baker S."/>
            <person name="Barry K."/>
            <person name="Bills G."/>
            <person name="Bluhm B."/>
            <person name="Cannon C."/>
            <person name="Castanera R."/>
            <person name="Culley D."/>
            <person name="Daum C."/>
            <person name="Ezra D."/>
            <person name="Gonzalez J."/>
            <person name="Henrissat B."/>
            <person name="Kuo A."/>
            <person name="Liang C."/>
            <person name="Lipzen A."/>
            <person name="Lutzoni F."/>
            <person name="Magnuson J."/>
            <person name="Mondo S."/>
            <person name="Nolan M."/>
            <person name="Ohm R."/>
            <person name="Pangilinan J."/>
            <person name="Park H.-J."/>
            <person name="Ramirez L."/>
            <person name="Alfaro M."/>
            <person name="Sun H."/>
            <person name="Tritt A."/>
            <person name="Yoshinaga Y."/>
            <person name="Zwiers L.-H."/>
            <person name="Turgeon B."/>
            <person name="Goodwin S."/>
            <person name="Spatafora J."/>
            <person name="Crous P."/>
            <person name="Grigoriev I."/>
        </authorList>
    </citation>
    <scope>NUCLEOTIDE SEQUENCE</scope>
    <source>
        <strain evidence="12">Tuck. ex Michener</strain>
    </source>
</reference>
<evidence type="ECO:0000313" key="13">
    <source>
        <dbReference type="Proteomes" id="UP000800092"/>
    </source>
</evidence>
<protein>
    <submittedName>
        <fullName evidence="12">Aorsin</fullName>
    </submittedName>
</protein>
<dbReference type="Proteomes" id="UP000800092">
    <property type="component" value="Unassembled WGS sequence"/>
</dbReference>
<dbReference type="GO" id="GO:0005576">
    <property type="term" value="C:extracellular region"/>
    <property type="evidence" value="ECO:0007669"/>
    <property type="project" value="UniProtKB-SubCell"/>
</dbReference>
<evidence type="ECO:0000256" key="2">
    <source>
        <dbReference type="ARBA" id="ARBA00022670"/>
    </source>
</evidence>
<keyword evidence="3 8" id="KW-0479">Metal-binding</keyword>
<dbReference type="GO" id="GO:0008240">
    <property type="term" value="F:tripeptidyl-peptidase activity"/>
    <property type="evidence" value="ECO:0007669"/>
    <property type="project" value="TreeGrafter"/>
</dbReference>
<dbReference type="Pfam" id="PF09286">
    <property type="entry name" value="Pro-kuma_activ"/>
    <property type="match status" value="1"/>
</dbReference>
<name>A0A6A6HMX6_VIRVR</name>
<comment type="subcellular location">
    <subcellularLocation>
        <location evidence="1">Secreted</location>
        <location evidence="1">Extracellular space</location>
    </subcellularLocation>
</comment>
<evidence type="ECO:0000256" key="10">
    <source>
        <dbReference type="SAM" id="SignalP"/>
    </source>
</evidence>
<feature type="binding site" evidence="8">
    <location>
        <position position="619"/>
    </location>
    <ligand>
        <name>Ca(2+)</name>
        <dbReference type="ChEBI" id="CHEBI:29108"/>
    </ligand>
</feature>
<accession>A0A6A6HMX6</accession>
<dbReference type="SUPFAM" id="SSF52743">
    <property type="entry name" value="Subtilisin-like"/>
    <property type="match status" value="1"/>
</dbReference>
<evidence type="ECO:0000256" key="8">
    <source>
        <dbReference type="PROSITE-ProRule" id="PRU01032"/>
    </source>
</evidence>
<keyword evidence="2 8" id="KW-0645">Protease</keyword>
<feature type="binding site" evidence="8">
    <location>
        <position position="639"/>
    </location>
    <ligand>
        <name>Ca(2+)</name>
        <dbReference type="ChEBI" id="CHEBI:29108"/>
    </ligand>
</feature>
<dbReference type="CDD" id="cd11377">
    <property type="entry name" value="Pro-peptidase_S53"/>
    <property type="match status" value="1"/>
</dbReference>
<evidence type="ECO:0000256" key="3">
    <source>
        <dbReference type="ARBA" id="ARBA00022723"/>
    </source>
</evidence>
<dbReference type="GO" id="GO:0006508">
    <property type="term" value="P:proteolysis"/>
    <property type="evidence" value="ECO:0007669"/>
    <property type="project" value="UniProtKB-KW"/>
</dbReference>
<dbReference type="AlphaFoldDB" id="A0A6A6HMX6"/>
<evidence type="ECO:0000313" key="12">
    <source>
        <dbReference type="EMBL" id="KAF2239387.1"/>
    </source>
</evidence>
<evidence type="ECO:0000256" key="5">
    <source>
        <dbReference type="ARBA" id="ARBA00022825"/>
    </source>
</evidence>
<feature type="active site" description="Charge relay system" evidence="8">
    <location>
        <position position="577"/>
    </location>
</feature>
<feature type="active site" description="Charge relay system" evidence="8">
    <location>
        <position position="305"/>
    </location>
</feature>
<feature type="active site" description="Charge relay system" evidence="8">
    <location>
        <position position="301"/>
    </location>
</feature>
<comment type="cofactor">
    <cofactor evidence="8">
        <name>Ca(2+)</name>
        <dbReference type="ChEBI" id="CHEBI:29108"/>
    </cofactor>
    <text evidence="8">Binds 1 Ca(2+) ion per subunit.</text>
</comment>
<dbReference type="PANTHER" id="PTHR14218">
    <property type="entry name" value="PROTEASE S8 TRIPEPTIDYL PEPTIDASE I CLN2"/>
    <property type="match status" value="1"/>
</dbReference>
<organism evidence="12 13">
    <name type="scientific">Viridothelium virens</name>
    <name type="common">Speckled blister lichen</name>
    <name type="synonym">Trypethelium virens</name>
    <dbReference type="NCBI Taxonomy" id="1048519"/>
    <lineage>
        <taxon>Eukaryota</taxon>
        <taxon>Fungi</taxon>
        <taxon>Dikarya</taxon>
        <taxon>Ascomycota</taxon>
        <taxon>Pezizomycotina</taxon>
        <taxon>Dothideomycetes</taxon>
        <taxon>Dothideomycetes incertae sedis</taxon>
        <taxon>Trypetheliales</taxon>
        <taxon>Trypetheliaceae</taxon>
        <taxon>Viridothelium</taxon>
    </lineage>
</organism>
<keyword evidence="6 8" id="KW-0106">Calcium</keyword>
<dbReference type="OrthoDB" id="409122at2759"/>
<feature type="binding site" evidence="8">
    <location>
        <position position="618"/>
    </location>
    <ligand>
        <name>Ca(2+)</name>
        <dbReference type="ChEBI" id="CHEBI:29108"/>
    </ligand>
</feature>
<dbReference type="GO" id="GO:0004252">
    <property type="term" value="F:serine-type endopeptidase activity"/>
    <property type="evidence" value="ECO:0007669"/>
    <property type="project" value="UniProtKB-UniRule"/>
</dbReference>